<dbReference type="InterPro" id="IPR000719">
    <property type="entry name" value="Prot_kinase_dom"/>
</dbReference>
<evidence type="ECO:0000313" key="7">
    <source>
        <dbReference type="Proteomes" id="UP000626109"/>
    </source>
</evidence>
<dbReference type="PANTHER" id="PTHR44167">
    <property type="entry name" value="OVARIAN-SPECIFIC SERINE/THREONINE-PROTEIN KINASE LOK-RELATED"/>
    <property type="match status" value="1"/>
</dbReference>
<dbReference type="GO" id="GO:0005634">
    <property type="term" value="C:nucleus"/>
    <property type="evidence" value="ECO:0007669"/>
    <property type="project" value="TreeGrafter"/>
</dbReference>
<dbReference type="InterPro" id="IPR008271">
    <property type="entry name" value="Ser/Thr_kinase_AS"/>
</dbReference>
<feature type="binding site" evidence="3">
    <location>
        <position position="226"/>
    </location>
    <ligand>
        <name>ATP</name>
        <dbReference type="ChEBI" id="CHEBI:30616"/>
    </ligand>
</feature>
<reference evidence="6" key="1">
    <citation type="submission" date="2021-02" db="EMBL/GenBank/DDBJ databases">
        <authorList>
            <person name="Dougan E. K."/>
            <person name="Rhodes N."/>
            <person name="Thang M."/>
            <person name="Chan C."/>
        </authorList>
    </citation>
    <scope>NUCLEOTIDE SEQUENCE</scope>
</reference>
<dbReference type="GO" id="GO:0044773">
    <property type="term" value="P:mitotic DNA damage checkpoint signaling"/>
    <property type="evidence" value="ECO:0007669"/>
    <property type="project" value="TreeGrafter"/>
</dbReference>
<sequence>AQTPRVKQQDEAEGRGVDAQRKEALLPVLSLEHAVVLAQALASPGGLALPGRALLLQRLGGHCAHVCSVQDAWALLPYEQQRSLAALSRMATALADAGEGCAPLLSKLQARCCSPAALLASVEAGRPQALPRAFLSYLRLAQPRIEQDGLSAAQGRSAVMSKIVIVTVVHHHGDQEVDAGQRYFEPQDDQPHELQLCQHLGKGAYSDVFSVGSAAVKNADCQLAAKVFNRSPTDPGEEAKMLAMVAGSDHVIRLCGHFVVTGFSPKGPTSLLLMEQCEMSFRDELKRTGPASEHRAAVVLAGLLAALEHVHSRGVLHRDVKPENILFAVKDGRVQLSDFGMAVKTSDNNIHWSCGTPGYVAPEVISRREGSYKMDIFAAGVVLYVALTMQNPFNSSNNNDNNNNNWKFATLNLEADTSFLASWLVDGGFRCCLLAQLLLQKDPVRRPSAAEARRHRWFGLLNDDNNNDNNNNNNSNNNSNSSSSNNNNNSSLDVEPTALQPKTLSDPTSSAFSTQCYPLRLQSRAAASDETLDDLWLDLKTPAWM</sequence>
<feature type="region of interest" description="Disordered" evidence="4">
    <location>
        <begin position="460"/>
        <end position="512"/>
    </location>
</feature>
<dbReference type="AlphaFoldDB" id="A0A813JSX4"/>
<dbReference type="SUPFAM" id="SSF56112">
    <property type="entry name" value="Protein kinase-like (PK-like)"/>
    <property type="match status" value="1"/>
</dbReference>
<evidence type="ECO:0000256" key="3">
    <source>
        <dbReference type="PROSITE-ProRule" id="PRU10141"/>
    </source>
</evidence>
<proteinExistence type="predicted"/>
<dbReference type="Gene3D" id="1.10.510.10">
    <property type="entry name" value="Transferase(Phosphotransferase) domain 1"/>
    <property type="match status" value="1"/>
</dbReference>
<dbReference type="PROSITE" id="PS00108">
    <property type="entry name" value="PROTEIN_KINASE_ST"/>
    <property type="match status" value="1"/>
</dbReference>
<feature type="domain" description="Protein kinase" evidence="5">
    <location>
        <begin position="194"/>
        <end position="458"/>
    </location>
</feature>
<name>A0A813JSX4_POLGL</name>
<dbReference type="PROSITE" id="PS50011">
    <property type="entry name" value="PROTEIN_KINASE_DOM"/>
    <property type="match status" value="1"/>
</dbReference>
<evidence type="ECO:0000256" key="4">
    <source>
        <dbReference type="SAM" id="MobiDB-lite"/>
    </source>
</evidence>
<feature type="compositionally biased region" description="Polar residues" evidence="4">
    <location>
        <begin position="500"/>
        <end position="512"/>
    </location>
</feature>
<protein>
    <recommendedName>
        <fullName evidence="5">Protein kinase domain-containing protein</fullName>
    </recommendedName>
</protein>
<dbReference type="Proteomes" id="UP000626109">
    <property type="component" value="Unassembled WGS sequence"/>
</dbReference>
<dbReference type="PROSITE" id="PS00107">
    <property type="entry name" value="PROTEIN_KINASE_ATP"/>
    <property type="match status" value="1"/>
</dbReference>
<dbReference type="Pfam" id="PF00069">
    <property type="entry name" value="Pkinase"/>
    <property type="match status" value="1"/>
</dbReference>
<dbReference type="GO" id="GO:0005737">
    <property type="term" value="C:cytoplasm"/>
    <property type="evidence" value="ECO:0007669"/>
    <property type="project" value="TreeGrafter"/>
</dbReference>
<evidence type="ECO:0000259" key="5">
    <source>
        <dbReference type="PROSITE" id="PS50011"/>
    </source>
</evidence>
<gene>
    <name evidence="6" type="ORF">PGLA2088_LOCUS23662</name>
</gene>
<dbReference type="InterPro" id="IPR017441">
    <property type="entry name" value="Protein_kinase_ATP_BS"/>
</dbReference>
<dbReference type="EMBL" id="CAJNNW010026234">
    <property type="protein sequence ID" value="CAE8683858.1"/>
    <property type="molecule type" value="Genomic_DNA"/>
</dbReference>
<dbReference type="GO" id="GO:0005524">
    <property type="term" value="F:ATP binding"/>
    <property type="evidence" value="ECO:0007669"/>
    <property type="project" value="UniProtKB-UniRule"/>
</dbReference>
<keyword evidence="2 3" id="KW-0067">ATP-binding</keyword>
<dbReference type="PANTHER" id="PTHR44167:SF18">
    <property type="entry name" value="PROTEIN KINASE DOMAIN-CONTAINING PROTEIN"/>
    <property type="match status" value="1"/>
</dbReference>
<accession>A0A813JSX4</accession>
<dbReference type="SMART" id="SM00220">
    <property type="entry name" value="S_TKc"/>
    <property type="match status" value="1"/>
</dbReference>
<organism evidence="6 7">
    <name type="scientific">Polarella glacialis</name>
    <name type="common">Dinoflagellate</name>
    <dbReference type="NCBI Taxonomy" id="89957"/>
    <lineage>
        <taxon>Eukaryota</taxon>
        <taxon>Sar</taxon>
        <taxon>Alveolata</taxon>
        <taxon>Dinophyceae</taxon>
        <taxon>Suessiales</taxon>
        <taxon>Suessiaceae</taxon>
        <taxon>Polarella</taxon>
    </lineage>
</organism>
<dbReference type="GO" id="GO:0004674">
    <property type="term" value="F:protein serine/threonine kinase activity"/>
    <property type="evidence" value="ECO:0007669"/>
    <property type="project" value="TreeGrafter"/>
</dbReference>
<comment type="caution">
    <text evidence="6">The sequence shown here is derived from an EMBL/GenBank/DDBJ whole genome shotgun (WGS) entry which is preliminary data.</text>
</comment>
<evidence type="ECO:0000256" key="2">
    <source>
        <dbReference type="ARBA" id="ARBA00022840"/>
    </source>
</evidence>
<evidence type="ECO:0000313" key="6">
    <source>
        <dbReference type="EMBL" id="CAE8683858.1"/>
    </source>
</evidence>
<evidence type="ECO:0000256" key="1">
    <source>
        <dbReference type="ARBA" id="ARBA00022741"/>
    </source>
</evidence>
<feature type="non-terminal residue" evidence="6">
    <location>
        <position position="545"/>
    </location>
</feature>
<dbReference type="InterPro" id="IPR011009">
    <property type="entry name" value="Kinase-like_dom_sf"/>
</dbReference>
<feature type="compositionally biased region" description="Low complexity" evidence="4">
    <location>
        <begin position="462"/>
        <end position="491"/>
    </location>
</feature>
<keyword evidence="1 3" id="KW-0547">Nucleotide-binding</keyword>